<evidence type="ECO:0000256" key="1">
    <source>
        <dbReference type="ARBA" id="ARBA00009156"/>
    </source>
</evidence>
<dbReference type="CDD" id="cd07771">
    <property type="entry name" value="ASKHA_NBD_FGGY_RhaB-like"/>
    <property type="match status" value="1"/>
</dbReference>
<keyword evidence="2 10" id="KW-0808">Transferase</keyword>
<keyword evidence="7" id="KW-0684">Rhamnose metabolism</keyword>
<accession>R9GVI0</accession>
<protein>
    <submittedName>
        <fullName evidence="10">Rhamnulokinase</fullName>
        <ecNumber evidence="10">2.7.1.5</ecNumber>
    </submittedName>
</protein>
<dbReference type="Pfam" id="PF02782">
    <property type="entry name" value="FGGY_C"/>
    <property type="match status" value="1"/>
</dbReference>
<keyword evidence="6" id="KW-1015">Disulfide bond</keyword>
<keyword evidence="3" id="KW-0547">Nucleotide-binding</keyword>
<keyword evidence="4 10" id="KW-0418">Kinase</keyword>
<proteinExistence type="inferred from homology"/>
<comment type="similarity">
    <text evidence="1">Belongs to the FGGY kinase family.</text>
</comment>
<dbReference type="PIRSF" id="PIRSF000538">
    <property type="entry name" value="GlpK"/>
    <property type="match status" value="1"/>
</dbReference>
<dbReference type="InterPro" id="IPR013449">
    <property type="entry name" value="Rhamnulokinase"/>
</dbReference>
<dbReference type="EC" id="2.7.1.5" evidence="10"/>
<dbReference type="SUPFAM" id="SSF53067">
    <property type="entry name" value="Actin-like ATPase domain"/>
    <property type="match status" value="2"/>
</dbReference>
<dbReference type="PANTHER" id="PTHR10196:SF93">
    <property type="entry name" value="L-RHAMNULOKINASE"/>
    <property type="match status" value="1"/>
</dbReference>
<dbReference type="STRING" id="1150600.ADIARSV_1354"/>
<comment type="caution">
    <text evidence="10">The sequence shown here is derived from an EMBL/GenBank/DDBJ whole genome shotgun (WGS) entry which is preliminary data.</text>
</comment>
<evidence type="ECO:0000313" key="10">
    <source>
        <dbReference type="EMBL" id="EOR95535.1"/>
    </source>
</evidence>
<evidence type="ECO:0000259" key="9">
    <source>
        <dbReference type="Pfam" id="PF02782"/>
    </source>
</evidence>
<evidence type="ECO:0000256" key="7">
    <source>
        <dbReference type="ARBA" id="ARBA00023308"/>
    </source>
</evidence>
<evidence type="ECO:0000256" key="4">
    <source>
        <dbReference type="ARBA" id="ARBA00022777"/>
    </source>
</evidence>
<keyword evidence="5" id="KW-0067">ATP-binding</keyword>
<keyword evidence="11" id="KW-1185">Reference proteome</keyword>
<dbReference type="InterPro" id="IPR043129">
    <property type="entry name" value="ATPase_NBD"/>
</dbReference>
<dbReference type="InterPro" id="IPR000577">
    <property type="entry name" value="Carb_kinase_FGGY"/>
</dbReference>
<dbReference type="OrthoDB" id="9805576at2"/>
<evidence type="ECO:0000259" key="8">
    <source>
        <dbReference type="Pfam" id="PF00370"/>
    </source>
</evidence>
<evidence type="ECO:0000256" key="2">
    <source>
        <dbReference type="ARBA" id="ARBA00022679"/>
    </source>
</evidence>
<dbReference type="InterPro" id="IPR018484">
    <property type="entry name" value="FGGY_N"/>
</dbReference>
<dbReference type="GO" id="GO:0005524">
    <property type="term" value="F:ATP binding"/>
    <property type="evidence" value="ECO:0007669"/>
    <property type="project" value="UniProtKB-KW"/>
</dbReference>
<dbReference type="InterPro" id="IPR018485">
    <property type="entry name" value="FGGY_C"/>
</dbReference>
<dbReference type="GO" id="GO:0019301">
    <property type="term" value="P:rhamnose catabolic process"/>
    <property type="evidence" value="ECO:0007669"/>
    <property type="project" value="InterPro"/>
</dbReference>
<name>R9GVI0_9SPHI</name>
<dbReference type="RefSeq" id="WP_016194595.1">
    <property type="nucleotide sequence ID" value="NZ_AQPN01000049.1"/>
</dbReference>
<dbReference type="Gene3D" id="3.30.420.40">
    <property type="match status" value="2"/>
</dbReference>
<dbReference type="Proteomes" id="UP000014174">
    <property type="component" value="Unassembled WGS sequence"/>
</dbReference>
<dbReference type="GO" id="GO:0005829">
    <property type="term" value="C:cytosol"/>
    <property type="evidence" value="ECO:0007669"/>
    <property type="project" value="TreeGrafter"/>
</dbReference>
<feature type="domain" description="Carbohydrate kinase FGGY N-terminal" evidence="8">
    <location>
        <begin position="6"/>
        <end position="244"/>
    </location>
</feature>
<evidence type="ECO:0000313" key="11">
    <source>
        <dbReference type="Proteomes" id="UP000014174"/>
    </source>
</evidence>
<dbReference type="Pfam" id="PF00370">
    <property type="entry name" value="FGGY_N"/>
    <property type="match status" value="1"/>
</dbReference>
<evidence type="ECO:0000256" key="5">
    <source>
        <dbReference type="ARBA" id="ARBA00022840"/>
    </source>
</evidence>
<dbReference type="GO" id="GO:0004370">
    <property type="term" value="F:glycerol kinase activity"/>
    <property type="evidence" value="ECO:0007669"/>
    <property type="project" value="TreeGrafter"/>
</dbReference>
<organism evidence="10 11">
    <name type="scientific">Arcticibacter svalbardensis MN12-7</name>
    <dbReference type="NCBI Taxonomy" id="1150600"/>
    <lineage>
        <taxon>Bacteria</taxon>
        <taxon>Pseudomonadati</taxon>
        <taxon>Bacteroidota</taxon>
        <taxon>Sphingobacteriia</taxon>
        <taxon>Sphingobacteriales</taxon>
        <taxon>Sphingobacteriaceae</taxon>
        <taxon>Arcticibacter</taxon>
    </lineage>
</organism>
<feature type="domain" description="Carbohydrate kinase FGGY C-terminal" evidence="9">
    <location>
        <begin position="257"/>
        <end position="444"/>
    </location>
</feature>
<dbReference type="eggNOG" id="COG1070">
    <property type="taxonomic scope" value="Bacteria"/>
</dbReference>
<reference evidence="10 11" key="1">
    <citation type="journal article" date="2013" name="Genome Announc.">
        <title>Draft Genome Sequence of Arcticibacter svalbardensis Strain MN12-7T, a Member of the Family Sphingobacteriaceae Isolated from an Arctic Soil Sample.</title>
        <authorList>
            <person name="Shivaji S."/>
            <person name="Ara S."/>
            <person name="Prasad S."/>
            <person name="Manasa B.P."/>
            <person name="Begum Z."/>
            <person name="Singh A."/>
            <person name="Kumar Pinnaka A."/>
        </authorList>
    </citation>
    <scope>NUCLEOTIDE SEQUENCE [LARGE SCALE GENOMIC DNA]</scope>
    <source>
        <strain evidence="10 11">MN12-7</strain>
    </source>
</reference>
<dbReference type="PATRIC" id="fig|1150600.3.peg.1331"/>
<sequence length="498" mass="55331">MKHHFLAIDLGAESGRLILGTLNSNRLDLKEIHRFCNGMLHIRNKYYWNIGHLYDEIIKGIEICVKQEQVQPESIGIDTWGVDFGLLTKDGTLLGLPYAYRDSRTANAIEEFTSSFSKERIYELTGTLFAPYNTLFQLYAAKKQHVELLDGAANLLFIPDLLAYFLTGEKRTDTSFASTTQLYNPKKKCWEEELFSALGIPSAIMPKIVEPGSIIGVLEDEICRITFSKKIPVVAVATHDTNSAIAAIPASGDNWAFISSGTWSLMGVESPIPLLSEKTLSMNFTNESGVGDTFNILKNHMGLWLLQQFKKSCCNNSLSYQQLIEMAEVAPAFLSIIDIDDPSFLNPPDMSEAIVQYCLKTGQQIPISPGEFTRIIIESLALKYKETMEQIIEITGRSINEIYITGGGINNQLLCQYTSNATTKTVKTGLAEGSAAGNIMVQALGLGYVQSLGEMRQIIANSTDIKVYQPVDTLTWDQAYNRYKVISVLIEQDLPPLS</sequence>
<dbReference type="GO" id="GO:0006071">
    <property type="term" value="P:glycerol metabolic process"/>
    <property type="evidence" value="ECO:0007669"/>
    <property type="project" value="TreeGrafter"/>
</dbReference>
<dbReference type="AlphaFoldDB" id="R9GVI0"/>
<gene>
    <name evidence="10" type="ORF">ADIARSV_1354</name>
</gene>
<evidence type="ECO:0000256" key="3">
    <source>
        <dbReference type="ARBA" id="ARBA00022741"/>
    </source>
</evidence>
<dbReference type="GO" id="GO:0008993">
    <property type="term" value="F:rhamnulokinase activity"/>
    <property type="evidence" value="ECO:0007669"/>
    <property type="project" value="UniProtKB-EC"/>
</dbReference>
<dbReference type="EMBL" id="AQPN01000049">
    <property type="protein sequence ID" value="EOR95535.1"/>
    <property type="molecule type" value="Genomic_DNA"/>
</dbReference>
<evidence type="ECO:0000256" key="6">
    <source>
        <dbReference type="ARBA" id="ARBA00023157"/>
    </source>
</evidence>
<dbReference type="PANTHER" id="PTHR10196">
    <property type="entry name" value="SUGAR KINASE"/>
    <property type="match status" value="1"/>
</dbReference>